<dbReference type="PANTHER" id="PTHR42748">
    <property type="entry name" value="NITROGEN METABOLITE REPRESSION PROTEIN NMRA FAMILY MEMBER"/>
    <property type="match status" value="1"/>
</dbReference>
<dbReference type="Gene3D" id="3.40.50.720">
    <property type="entry name" value="NAD(P)-binding Rossmann-like Domain"/>
    <property type="match status" value="1"/>
</dbReference>
<evidence type="ECO:0000313" key="5">
    <source>
        <dbReference type="Proteomes" id="UP000012166"/>
    </source>
</evidence>
<feature type="domain" description="NmrA-like" evidence="3">
    <location>
        <begin position="18"/>
        <end position="255"/>
    </location>
</feature>
<proteinExistence type="inferred from homology"/>
<dbReference type="CDD" id="cd05251">
    <property type="entry name" value="NmrA_like_SDR_a"/>
    <property type="match status" value="1"/>
</dbReference>
<reference evidence="4 5" key="1">
    <citation type="submission" date="2013-01" db="EMBL/GenBank/DDBJ databases">
        <authorList>
            <person name="Harkins D.M."/>
            <person name="Durkin A.S."/>
            <person name="Brinkac L.M."/>
            <person name="Haft D.H."/>
            <person name="Selengut J.D."/>
            <person name="Sanka R."/>
            <person name="DePew J."/>
            <person name="Purushe J."/>
            <person name="Hartskeerl R.A."/>
            <person name="Ahmed A."/>
            <person name="van der Linden H."/>
            <person name="Goris M.G.A."/>
            <person name="Vinetz J.M."/>
            <person name="Sutton G.G."/>
            <person name="Nierman W.C."/>
            <person name="Fouts D.E."/>
        </authorList>
    </citation>
    <scope>NUCLEOTIDE SEQUENCE [LARGE SCALE GENOMIC DNA]</scope>
    <source>
        <strain evidence="4 5">Brem 328</strain>
    </source>
</reference>
<evidence type="ECO:0000313" key="4">
    <source>
        <dbReference type="EMBL" id="EMN18137.1"/>
    </source>
</evidence>
<dbReference type="Gene3D" id="3.90.25.10">
    <property type="entry name" value="UDP-galactose 4-epimerase, domain 1"/>
    <property type="match status" value="1"/>
</dbReference>
<accession>A0ABC9SKA6</accession>
<dbReference type="AlphaFoldDB" id="A0ABC9SKA6"/>
<dbReference type="Pfam" id="PF05368">
    <property type="entry name" value="NmrA"/>
    <property type="match status" value="1"/>
</dbReference>
<protein>
    <submittedName>
        <fullName evidence="4">NmrA family protein</fullName>
    </submittedName>
</protein>
<dbReference type="PANTHER" id="PTHR42748:SF7">
    <property type="entry name" value="NMRA LIKE REDOX SENSOR 1-RELATED"/>
    <property type="match status" value="1"/>
</dbReference>
<keyword evidence="2" id="KW-0521">NADP</keyword>
<evidence type="ECO:0000259" key="3">
    <source>
        <dbReference type="Pfam" id="PF05368"/>
    </source>
</evidence>
<dbReference type="EMBL" id="AHMS02000021">
    <property type="protein sequence ID" value="EMN18137.1"/>
    <property type="molecule type" value="Genomic_DNA"/>
</dbReference>
<gene>
    <name evidence="4" type="ORF">LEP1GSC056_0371</name>
</gene>
<dbReference type="InterPro" id="IPR036291">
    <property type="entry name" value="NAD(P)-bd_dom_sf"/>
</dbReference>
<sequence length="310" mass="34007">MLVYKLVWRSRMNGKSERDILVVGATGNQGGAVARKLRECGYKVRALCRDLESPAARALASMGVNLHLGDLEEQASIDSAVEGAYGVFGIQNFWQGFPATKLGTEGEIRQGKNLLDAARKAGVQHFIQSTGGGVTVAPELAVNQGKLAVEQYARKIGIPLTVMRPVFFMENFDNPAWGMPQSLQNGRLDLPFHPDTRLMMCAVEDLAAFVVIAFDQPDKFIGCSFDVASDEMTMRDIASTFTRVMGRPVAFTGDPAGLDALAEMDADLAGIFRFEIFERGFRAFLPGLRALHPGLSQLEEYLRQKGWANR</sequence>
<evidence type="ECO:0000256" key="1">
    <source>
        <dbReference type="ARBA" id="ARBA00006328"/>
    </source>
</evidence>
<dbReference type="SUPFAM" id="SSF51735">
    <property type="entry name" value="NAD(P)-binding Rossmann-fold domains"/>
    <property type="match status" value="1"/>
</dbReference>
<evidence type="ECO:0000256" key="2">
    <source>
        <dbReference type="ARBA" id="ARBA00022857"/>
    </source>
</evidence>
<dbReference type="Proteomes" id="UP000012166">
    <property type="component" value="Unassembled WGS sequence"/>
</dbReference>
<organism evidence="4 5">
    <name type="scientific">Leptospira borgpetersenii str. Brem 328</name>
    <dbReference type="NCBI Taxonomy" id="1049780"/>
    <lineage>
        <taxon>Bacteria</taxon>
        <taxon>Pseudomonadati</taxon>
        <taxon>Spirochaetota</taxon>
        <taxon>Spirochaetia</taxon>
        <taxon>Leptospirales</taxon>
        <taxon>Leptospiraceae</taxon>
        <taxon>Leptospira</taxon>
    </lineage>
</organism>
<dbReference type="InterPro" id="IPR051164">
    <property type="entry name" value="NmrA-like_oxidored"/>
</dbReference>
<dbReference type="InterPro" id="IPR008030">
    <property type="entry name" value="NmrA-like"/>
</dbReference>
<comment type="similarity">
    <text evidence="1">Belongs to the NmrA-type oxidoreductase family.</text>
</comment>
<name>A0ABC9SKA6_LEPBO</name>
<comment type="caution">
    <text evidence="4">The sequence shown here is derived from an EMBL/GenBank/DDBJ whole genome shotgun (WGS) entry which is preliminary data.</text>
</comment>